<gene>
    <name evidence="2" type="ORF">LCGC14_2224690</name>
</gene>
<accession>A0A0F9DA18</accession>
<dbReference type="GO" id="GO:0030246">
    <property type="term" value="F:carbohydrate binding"/>
    <property type="evidence" value="ECO:0007669"/>
    <property type="project" value="InterPro"/>
</dbReference>
<organism evidence="2">
    <name type="scientific">marine sediment metagenome</name>
    <dbReference type="NCBI Taxonomy" id="412755"/>
    <lineage>
        <taxon>unclassified sequences</taxon>
        <taxon>metagenomes</taxon>
        <taxon>ecological metagenomes</taxon>
    </lineage>
</organism>
<reference evidence="2" key="1">
    <citation type="journal article" date="2015" name="Nature">
        <title>Complex archaea that bridge the gap between prokaryotes and eukaryotes.</title>
        <authorList>
            <person name="Spang A."/>
            <person name="Saw J.H."/>
            <person name="Jorgensen S.L."/>
            <person name="Zaremba-Niedzwiedzka K."/>
            <person name="Martijn J."/>
            <person name="Lind A.E."/>
            <person name="van Eijk R."/>
            <person name="Schleper C."/>
            <person name="Guy L."/>
            <person name="Ettema T.J."/>
        </authorList>
    </citation>
    <scope>NUCLEOTIDE SEQUENCE</scope>
</reference>
<evidence type="ECO:0000259" key="1">
    <source>
        <dbReference type="Pfam" id="PF06452"/>
    </source>
</evidence>
<name>A0A0F9DA18_9ZZZZ</name>
<feature type="domain" description="Carbohydrate-binding" evidence="1">
    <location>
        <begin position="2"/>
        <end position="120"/>
    </location>
</feature>
<dbReference type="GO" id="GO:0016052">
    <property type="term" value="P:carbohydrate catabolic process"/>
    <property type="evidence" value="ECO:0007669"/>
    <property type="project" value="InterPro"/>
</dbReference>
<dbReference type="EMBL" id="LAZR01029799">
    <property type="protein sequence ID" value="KKL58504.1"/>
    <property type="molecule type" value="Genomic_DNA"/>
</dbReference>
<dbReference type="SUPFAM" id="SSF49344">
    <property type="entry name" value="CBD9-like"/>
    <property type="match status" value="1"/>
</dbReference>
<dbReference type="GO" id="GO:0004553">
    <property type="term" value="F:hydrolase activity, hydrolyzing O-glycosyl compounds"/>
    <property type="evidence" value="ECO:0007669"/>
    <property type="project" value="InterPro"/>
</dbReference>
<comment type="caution">
    <text evidence="2">The sequence shown here is derived from an EMBL/GenBank/DDBJ whole genome shotgun (WGS) entry which is preliminary data.</text>
</comment>
<sequence>MWRDDSEEIFISPDLAKGYYQFAINSKGVLMDSQNLSADTPDSSWTSNAKVEVTVEKNKRWIVTMSVPLAELGAKVGENQTWVLNFNRSKPLEEGSFVESSWSPTGSSSYHDTSGWGKMTKVVIQQ</sequence>
<dbReference type="Pfam" id="PF06452">
    <property type="entry name" value="CBM9_1"/>
    <property type="match status" value="1"/>
</dbReference>
<dbReference type="Gene3D" id="2.60.40.1190">
    <property type="match status" value="1"/>
</dbReference>
<dbReference type="AlphaFoldDB" id="A0A0F9DA18"/>
<protein>
    <recommendedName>
        <fullName evidence="1">Carbohydrate-binding domain-containing protein</fullName>
    </recommendedName>
</protein>
<dbReference type="InterPro" id="IPR010502">
    <property type="entry name" value="Carb-bd_dom_fam9"/>
</dbReference>
<evidence type="ECO:0000313" key="2">
    <source>
        <dbReference type="EMBL" id="KKL58504.1"/>
    </source>
</evidence>
<proteinExistence type="predicted"/>